<keyword evidence="3" id="KW-0677">Repeat</keyword>
<dbReference type="PANTHER" id="PTHR11017:SF424">
    <property type="entry name" value="DISEASE RESISTANCE-LIKE PROTEIN CSA1"/>
    <property type="match status" value="1"/>
</dbReference>
<keyword evidence="2" id="KW-0433">Leucine-rich repeat</keyword>
<evidence type="ECO:0000256" key="2">
    <source>
        <dbReference type="ARBA" id="ARBA00022614"/>
    </source>
</evidence>
<keyword evidence="8" id="KW-1185">Reference proteome</keyword>
<dbReference type="Gene3D" id="3.80.10.10">
    <property type="entry name" value="Ribonuclease Inhibitor"/>
    <property type="match status" value="2"/>
</dbReference>
<dbReference type="InterPro" id="IPR045344">
    <property type="entry name" value="C-JID"/>
</dbReference>
<dbReference type="PANTHER" id="PTHR11017">
    <property type="entry name" value="LEUCINE-RICH REPEAT-CONTAINING PROTEIN"/>
    <property type="match status" value="1"/>
</dbReference>
<evidence type="ECO:0000256" key="1">
    <source>
        <dbReference type="ARBA" id="ARBA00011982"/>
    </source>
</evidence>
<dbReference type="SUPFAM" id="SSF52540">
    <property type="entry name" value="P-loop containing nucleoside triphosphate hydrolases"/>
    <property type="match status" value="1"/>
</dbReference>
<organism evidence="8 9">
    <name type="scientific">Camelina sativa</name>
    <name type="common">False flax</name>
    <name type="synonym">Myagrum sativum</name>
    <dbReference type="NCBI Taxonomy" id="90675"/>
    <lineage>
        <taxon>Eukaryota</taxon>
        <taxon>Viridiplantae</taxon>
        <taxon>Streptophyta</taxon>
        <taxon>Embryophyta</taxon>
        <taxon>Tracheophyta</taxon>
        <taxon>Spermatophyta</taxon>
        <taxon>Magnoliopsida</taxon>
        <taxon>eudicotyledons</taxon>
        <taxon>Gunneridae</taxon>
        <taxon>Pentapetalae</taxon>
        <taxon>rosids</taxon>
        <taxon>malvids</taxon>
        <taxon>Brassicales</taxon>
        <taxon>Brassicaceae</taxon>
        <taxon>Camelineae</taxon>
        <taxon>Camelina</taxon>
    </lineage>
</organism>
<dbReference type="InterPro" id="IPR002182">
    <property type="entry name" value="NB-ARC"/>
</dbReference>
<proteinExistence type="predicted"/>
<reference evidence="9" key="2">
    <citation type="submission" date="2025-08" db="UniProtKB">
        <authorList>
            <consortium name="RefSeq"/>
        </authorList>
    </citation>
    <scope>IDENTIFICATION</scope>
    <source>
        <tissue evidence="9">Leaf</tissue>
    </source>
</reference>
<dbReference type="InterPro" id="IPR044974">
    <property type="entry name" value="Disease_R_plants"/>
</dbReference>
<dbReference type="InterPro" id="IPR027417">
    <property type="entry name" value="P-loop_NTPase"/>
</dbReference>
<dbReference type="Gene3D" id="3.40.50.300">
    <property type="entry name" value="P-loop containing nucleotide triphosphate hydrolases"/>
    <property type="match status" value="1"/>
</dbReference>
<comment type="catalytic activity">
    <reaction evidence="5">
        <text>NAD(+) + H2O = ADP-D-ribose + nicotinamide + H(+)</text>
        <dbReference type="Rhea" id="RHEA:16301"/>
        <dbReference type="ChEBI" id="CHEBI:15377"/>
        <dbReference type="ChEBI" id="CHEBI:15378"/>
        <dbReference type="ChEBI" id="CHEBI:17154"/>
        <dbReference type="ChEBI" id="CHEBI:57540"/>
        <dbReference type="ChEBI" id="CHEBI:57967"/>
        <dbReference type="EC" id="3.2.2.6"/>
    </reaction>
    <physiologicalReaction direction="left-to-right" evidence="5">
        <dbReference type="Rhea" id="RHEA:16302"/>
    </physiologicalReaction>
</comment>
<name>A0ABM0XYC5_CAMSA</name>
<protein>
    <recommendedName>
        <fullName evidence="1">ADP-ribosyl cyclase/cyclic ADP-ribose hydrolase</fullName>
        <ecNumber evidence="1">3.2.2.6</ecNumber>
    </recommendedName>
</protein>
<reference evidence="8" key="1">
    <citation type="journal article" date="2014" name="Nat. Commun.">
        <title>The emerging biofuel crop Camelina sativa retains a highly undifferentiated hexaploid genome structure.</title>
        <authorList>
            <person name="Kagale S."/>
            <person name="Koh C."/>
            <person name="Nixon J."/>
            <person name="Bollina V."/>
            <person name="Clarke W.E."/>
            <person name="Tuteja R."/>
            <person name="Spillane C."/>
            <person name="Robinson S.J."/>
            <person name="Links M.G."/>
            <person name="Clarke C."/>
            <person name="Higgins E.E."/>
            <person name="Huebert T."/>
            <person name="Sharpe A.G."/>
            <person name="Parkin I.A."/>
        </authorList>
    </citation>
    <scope>NUCLEOTIDE SEQUENCE [LARGE SCALE GENOMIC DNA]</scope>
    <source>
        <strain evidence="8">cv. DH55</strain>
    </source>
</reference>
<dbReference type="SUPFAM" id="SSF52058">
    <property type="entry name" value="L domain-like"/>
    <property type="match status" value="1"/>
</dbReference>
<dbReference type="Pfam" id="PF07725">
    <property type="entry name" value="LRR_3"/>
    <property type="match status" value="1"/>
</dbReference>
<dbReference type="Pfam" id="PF20160">
    <property type="entry name" value="C-JID"/>
    <property type="match status" value="1"/>
</dbReference>
<dbReference type="Gene3D" id="1.10.8.430">
    <property type="entry name" value="Helical domain of apoptotic protease-activating factors"/>
    <property type="match status" value="1"/>
</dbReference>
<gene>
    <name evidence="9" type="primary">LOC104770110</name>
</gene>
<evidence type="ECO:0000256" key="5">
    <source>
        <dbReference type="ARBA" id="ARBA00047304"/>
    </source>
</evidence>
<dbReference type="InterPro" id="IPR042197">
    <property type="entry name" value="Apaf_helical"/>
</dbReference>
<evidence type="ECO:0000256" key="4">
    <source>
        <dbReference type="ARBA" id="ARBA00023027"/>
    </source>
</evidence>
<dbReference type="GeneID" id="104770110"/>
<dbReference type="Pfam" id="PF00931">
    <property type="entry name" value="NB-ARC"/>
    <property type="match status" value="1"/>
</dbReference>
<evidence type="ECO:0000256" key="3">
    <source>
        <dbReference type="ARBA" id="ARBA00022737"/>
    </source>
</evidence>
<dbReference type="InterPro" id="IPR032675">
    <property type="entry name" value="LRR_dom_sf"/>
</dbReference>
<sequence length="953" mass="107886">MPCIGKSTLARKLYEKLKDGFLSYTLIPDVHEISKKDGLSYLLTILLEDLLNVKDPNIETVQAAHQVYKDQLLRTKVFVVLDNVTSKDQIDALLGKRDWIKPGSKIVIATRDKSLIQSFVDDIYEVPGLSARDALQHFVHYAFHDQEGSALRQGNFSKLSNDFVHYTKGNPLALKILGTELFGKNETHWDLKLKALDHHHISPLGHSWLQKVWEGSYDGLSQQEKDMLLDIACFRSLDENYLVSLLESDDTRNIMEDLVNMFMININAGKVQMHDTLYMLSKVLGQKATATDGKGRHRLWHHQTITDMLKNNKGACNVRSVFLDLSDITRKMSFHSSAFAKMRDLRYLKIYSTNCSRDCDHDIKDDTKLNFPEGIQLPLNEVRCLHWLKFPWKELPQDFNPFNLVDLKLPYSKIERVWEDNKDAPKLKWVNLNHSKKLNTLAGLGKAQNLQELNLEGCTALKQLHVDMQNMKCLVFLNLRGCTSLKSLPDIQLISLKTLILSDCTKFKEFQVISSKLEVIYLDGTAIKELKFDIEFFQSLVFLNMKGCKKLKRLPDNLGELKALEELILSGCSKLKTFPEIGGNRSRLGILLLDETAIEETPKIVSVRRLCLSKNEKISRLPNLINQFPQLQWLDLKYCKNLTQVPQPPPNLQCLDVRGCNSLKTIVKPLVCSRPMKHINSTFIFTECNELEQAAKEEISSYAERKCQLLSSALKHCDESCVPEILSCTSFPGCEMPSWFSHGAIGSMVEFELPPHWNHNRLSGIALCVVVSFQNCQNHANLTVRFSCAQNNGKSSCTNITWKVGSLIEQDSKVNTVELDHVLIGYTNCSSFIKLVEGQSPRKCAPTKALLEFRVTTGTGGGGESRFEVLKSGFSFVFEPEENRVPFARNDDVKGKTKINGTRSANGCFKDQAYGDESPKGQWQTKTYIESSTYIPDEASSSQTSGIDSTLLY</sequence>
<dbReference type="EC" id="3.2.2.6" evidence="1"/>
<accession>A0ABM0XYC5</accession>
<evidence type="ECO:0000259" key="7">
    <source>
        <dbReference type="Pfam" id="PF20160"/>
    </source>
</evidence>
<dbReference type="PRINTS" id="PR00364">
    <property type="entry name" value="DISEASERSIST"/>
</dbReference>
<keyword evidence="4" id="KW-0520">NAD</keyword>
<evidence type="ECO:0000313" key="9">
    <source>
        <dbReference type="RefSeq" id="XP_010492764.1"/>
    </source>
</evidence>
<dbReference type="InterPro" id="IPR011713">
    <property type="entry name" value="Leu-rich_rpt_3"/>
</dbReference>
<feature type="domain" description="NB-ARC" evidence="6">
    <location>
        <begin position="1"/>
        <end position="146"/>
    </location>
</feature>
<dbReference type="RefSeq" id="XP_010492764.1">
    <property type="nucleotide sequence ID" value="XM_010494462.2"/>
</dbReference>
<feature type="domain" description="C-JID" evidence="7">
    <location>
        <begin position="731"/>
        <end position="799"/>
    </location>
</feature>
<dbReference type="Proteomes" id="UP000694864">
    <property type="component" value="Chromosome 20"/>
</dbReference>
<evidence type="ECO:0000259" key="6">
    <source>
        <dbReference type="Pfam" id="PF00931"/>
    </source>
</evidence>
<evidence type="ECO:0000313" key="8">
    <source>
        <dbReference type="Proteomes" id="UP000694864"/>
    </source>
</evidence>